<organism evidence="1 2">
    <name type="scientific">Aliikangiella marina</name>
    <dbReference type="NCBI Taxonomy" id="1712262"/>
    <lineage>
        <taxon>Bacteria</taxon>
        <taxon>Pseudomonadati</taxon>
        <taxon>Pseudomonadota</taxon>
        <taxon>Gammaproteobacteria</taxon>
        <taxon>Oceanospirillales</taxon>
        <taxon>Pleioneaceae</taxon>
        <taxon>Aliikangiella</taxon>
    </lineage>
</organism>
<dbReference type="PANTHER" id="PTHR45632">
    <property type="entry name" value="LD33804P"/>
    <property type="match status" value="1"/>
</dbReference>
<dbReference type="InterPro" id="IPR015915">
    <property type="entry name" value="Kelch-typ_b-propeller"/>
</dbReference>
<accession>A0A545TIC0</accession>
<sequence length="345" mass="38307">MQLVKFISLSLVIFIGGARAEVIGNLPEPITNNAVAAAMTKNGWQLYSFNGLKRGKDWRAVSNSVYRFDLKSQQSYPIKTVPYQTGRLASIAVTVKNKIYLFGGYTVAENHEEKSIPSVHRFDPQTNEFQKITEMSIPVDDTVALVYQDRFIYLVSGWHDVGNVTDVQVFDTKSGRWFFATPYPGKSVFGHAGGIVGNQMVIADGVFVSGVRDLKRQFAMSDESYIGIINPNDFTQINWQKLPSHPGPARYRMAAVGDPTNEQVIFVGGSVNPYNFNGIGYNGEASGPSKHAFAFDLKTKQWQQKPDSPIATMDHRGLLMLDGAFFILGGMLDNQKVTDNILKVF</sequence>
<dbReference type="Gene3D" id="2.120.10.80">
    <property type="entry name" value="Kelch-type beta propeller"/>
    <property type="match status" value="2"/>
</dbReference>
<dbReference type="EMBL" id="VIKR01000001">
    <property type="protein sequence ID" value="TQV76970.1"/>
    <property type="molecule type" value="Genomic_DNA"/>
</dbReference>
<dbReference type="OrthoDB" id="6192994at2"/>
<proteinExistence type="predicted"/>
<dbReference type="RefSeq" id="WP_142888330.1">
    <property type="nucleotide sequence ID" value="NZ_VIKR01000001.1"/>
</dbReference>
<dbReference type="AlphaFoldDB" id="A0A545TIC0"/>
<evidence type="ECO:0000313" key="1">
    <source>
        <dbReference type="EMBL" id="TQV76970.1"/>
    </source>
</evidence>
<keyword evidence="2" id="KW-1185">Reference proteome</keyword>
<reference evidence="1 2" key="1">
    <citation type="submission" date="2019-06" db="EMBL/GenBank/DDBJ databases">
        <title>Draft genome of Aliikangiella marina GYP-15.</title>
        <authorList>
            <person name="Wang G."/>
        </authorList>
    </citation>
    <scope>NUCLEOTIDE SEQUENCE [LARGE SCALE GENOMIC DNA]</scope>
    <source>
        <strain evidence="1 2">GYP-15</strain>
    </source>
</reference>
<dbReference type="SUPFAM" id="SSF117281">
    <property type="entry name" value="Kelch motif"/>
    <property type="match status" value="1"/>
</dbReference>
<evidence type="ECO:0000313" key="2">
    <source>
        <dbReference type="Proteomes" id="UP000317839"/>
    </source>
</evidence>
<dbReference type="Proteomes" id="UP000317839">
    <property type="component" value="Unassembled WGS sequence"/>
</dbReference>
<dbReference type="Pfam" id="PF24681">
    <property type="entry name" value="Kelch_KLHDC2_KLHL20_DRC7"/>
    <property type="match status" value="1"/>
</dbReference>
<name>A0A545TIC0_9GAMM</name>
<protein>
    <submittedName>
        <fullName evidence="1">Galactose oxidase</fullName>
    </submittedName>
</protein>
<gene>
    <name evidence="1" type="ORF">FLL45_03185</name>
</gene>
<comment type="caution">
    <text evidence="1">The sequence shown here is derived from an EMBL/GenBank/DDBJ whole genome shotgun (WGS) entry which is preliminary data.</text>
</comment>